<dbReference type="GeneID" id="55584267"/>
<dbReference type="RefSeq" id="WP_174448135.1">
    <property type="nucleotide sequence ID" value="NZ_AP018732.1"/>
</dbReference>
<evidence type="ECO:0000256" key="7">
    <source>
        <dbReference type="RuleBase" id="RU000481"/>
    </source>
</evidence>
<name>A0A4P2VKW9_9ARCH</name>
<evidence type="ECO:0000313" key="9">
    <source>
        <dbReference type="EMBL" id="BBE41838.1"/>
    </source>
</evidence>
<proteinExistence type="inferred from homology"/>
<evidence type="ECO:0000259" key="8">
    <source>
        <dbReference type="Pfam" id="PF00155"/>
    </source>
</evidence>
<comment type="similarity">
    <text evidence="2 7">Belongs to the class-I pyridoxal-phosphate-dependent aminotransferase family.</text>
</comment>
<dbReference type="Gene3D" id="3.90.1150.10">
    <property type="entry name" value="Aspartate Aminotransferase, domain 1"/>
    <property type="match status" value="1"/>
</dbReference>
<evidence type="ECO:0000256" key="6">
    <source>
        <dbReference type="ARBA" id="ARBA00022898"/>
    </source>
</evidence>
<sequence length="385" mass="41801">MARISGRLSSIKPSGVRELFDLAGRYPDVVNLTLGEPDVATPANVRDAARRALEEGFTHYTPNAGLPELRRAISERYARDYGAHVDQEEVLVTQGGSQAILEAMAAVMDEGDSVLVPTPAFVGYAGAASLLGIRTIEVETSADEGFTPTVESLRAAADGRTRAIIVNSPGNPTGAVYSRRAIEEIISFAEERDLWIISDEVYEKFIYGAEFVSLSSFDQDVRGRTIIVNSFSKTYAMTGWRLGYMIAPRNVVEAAVKFQMYDAVCPSSIAQRAALEALRGPQDFTSSYVAEVGRRLDYAYSRLSSMRGVRVVRPRGAFYIFPGIDLNMSSAELARALIQEERVAVVPGSAFGRGGEGHIRISLAASMDAIGKGLDGLERFLNKHG</sequence>
<dbReference type="KEGG" id="ccai:NAS2_0449"/>
<dbReference type="GO" id="GO:0006520">
    <property type="term" value="P:amino acid metabolic process"/>
    <property type="evidence" value="ECO:0007669"/>
    <property type="project" value="InterPro"/>
</dbReference>
<dbReference type="AlphaFoldDB" id="A0A4P2VKW9"/>
<organism evidence="9 10">
    <name type="scientific">Conexivisphaera calida</name>
    <dbReference type="NCBI Taxonomy" id="1874277"/>
    <lineage>
        <taxon>Archaea</taxon>
        <taxon>Nitrososphaerota</taxon>
        <taxon>Conexivisphaeria</taxon>
        <taxon>Conexivisphaerales</taxon>
        <taxon>Conexivisphaeraceae</taxon>
        <taxon>Conexivisphaera</taxon>
    </lineage>
</organism>
<dbReference type="InterPro" id="IPR004838">
    <property type="entry name" value="NHTrfase_class1_PyrdxlP-BS"/>
</dbReference>
<protein>
    <recommendedName>
        <fullName evidence="7">Aminotransferase</fullName>
        <ecNumber evidence="7">2.6.1.-</ecNumber>
    </recommendedName>
</protein>
<dbReference type="Proteomes" id="UP000509448">
    <property type="component" value="Chromosome"/>
</dbReference>
<keyword evidence="4 7" id="KW-0032">Aminotransferase</keyword>
<evidence type="ECO:0000256" key="3">
    <source>
        <dbReference type="ARBA" id="ARBA00011738"/>
    </source>
</evidence>
<dbReference type="InterPro" id="IPR004839">
    <property type="entry name" value="Aminotransferase_I/II_large"/>
</dbReference>
<accession>A0A4P2VKW9</accession>
<dbReference type="GO" id="GO:0008483">
    <property type="term" value="F:transaminase activity"/>
    <property type="evidence" value="ECO:0007669"/>
    <property type="project" value="UniProtKB-KW"/>
</dbReference>
<dbReference type="InterPro" id="IPR015421">
    <property type="entry name" value="PyrdxlP-dep_Trfase_major"/>
</dbReference>
<dbReference type="FunFam" id="3.40.640.10:FF:000033">
    <property type="entry name" value="Aspartate aminotransferase"/>
    <property type="match status" value="1"/>
</dbReference>
<keyword evidence="10" id="KW-1185">Reference proteome</keyword>
<dbReference type="InterPro" id="IPR015424">
    <property type="entry name" value="PyrdxlP-dep_Trfase"/>
</dbReference>
<dbReference type="InterPro" id="IPR015422">
    <property type="entry name" value="PyrdxlP-dep_Trfase_small"/>
</dbReference>
<comment type="cofactor">
    <cofactor evidence="1 7">
        <name>pyridoxal 5'-phosphate</name>
        <dbReference type="ChEBI" id="CHEBI:597326"/>
    </cofactor>
</comment>
<keyword evidence="6" id="KW-0663">Pyridoxal phosphate</keyword>
<gene>
    <name evidence="9" type="ORF">NAS2_0449</name>
</gene>
<dbReference type="Gene3D" id="3.40.640.10">
    <property type="entry name" value="Type I PLP-dependent aspartate aminotransferase-like (Major domain)"/>
    <property type="match status" value="1"/>
</dbReference>
<evidence type="ECO:0000256" key="4">
    <source>
        <dbReference type="ARBA" id="ARBA00022576"/>
    </source>
</evidence>
<dbReference type="CDD" id="cd00609">
    <property type="entry name" value="AAT_like"/>
    <property type="match status" value="1"/>
</dbReference>
<evidence type="ECO:0000256" key="1">
    <source>
        <dbReference type="ARBA" id="ARBA00001933"/>
    </source>
</evidence>
<comment type="subunit">
    <text evidence="3">Homodimer.</text>
</comment>
<evidence type="ECO:0000256" key="2">
    <source>
        <dbReference type="ARBA" id="ARBA00007441"/>
    </source>
</evidence>
<keyword evidence="5 7" id="KW-0808">Transferase</keyword>
<dbReference type="GO" id="GO:0030170">
    <property type="term" value="F:pyridoxal phosphate binding"/>
    <property type="evidence" value="ECO:0007669"/>
    <property type="project" value="InterPro"/>
</dbReference>
<dbReference type="Pfam" id="PF00155">
    <property type="entry name" value="Aminotran_1_2"/>
    <property type="match status" value="1"/>
</dbReference>
<evidence type="ECO:0000313" key="10">
    <source>
        <dbReference type="Proteomes" id="UP000509448"/>
    </source>
</evidence>
<dbReference type="OrthoDB" id="372018at2157"/>
<evidence type="ECO:0000256" key="5">
    <source>
        <dbReference type="ARBA" id="ARBA00022679"/>
    </source>
</evidence>
<dbReference type="SUPFAM" id="SSF53383">
    <property type="entry name" value="PLP-dependent transferases"/>
    <property type="match status" value="1"/>
</dbReference>
<feature type="domain" description="Aminotransferase class I/classII large" evidence="8">
    <location>
        <begin position="28"/>
        <end position="368"/>
    </location>
</feature>
<dbReference type="PROSITE" id="PS00105">
    <property type="entry name" value="AA_TRANSFER_CLASS_1"/>
    <property type="match status" value="1"/>
</dbReference>
<dbReference type="EMBL" id="AP018732">
    <property type="protein sequence ID" value="BBE41838.1"/>
    <property type="molecule type" value="Genomic_DNA"/>
</dbReference>
<reference evidence="9 10" key="1">
    <citation type="journal article" date="2019" name="ISME J.">
        <title>Isolation and characterization of a thermophilic sulfur- and iron-reducing thaumarchaeote from a terrestrial acidic hot spring.</title>
        <authorList>
            <person name="Kato S."/>
            <person name="Itoh T."/>
            <person name="Yuki M."/>
            <person name="Nagamori M."/>
            <person name="Ohnishi M."/>
            <person name="Uematsu K."/>
            <person name="Suzuki K."/>
            <person name="Takashina T."/>
            <person name="Ohkuma M."/>
        </authorList>
    </citation>
    <scope>NUCLEOTIDE SEQUENCE [LARGE SCALE GENOMIC DNA]</scope>
    <source>
        <strain evidence="9 10">NAS-02</strain>
    </source>
</reference>
<dbReference type="PANTHER" id="PTHR46383">
    <property type="entry name" value="ASPARTATE AMINOTRANSFERASE"/>
    <property type="match status" value="1"/>
</dbReference>
<dbReference type="EC" id="2.6.1.-" evidence="7"/>
<dbReference type="PANTHER" id="PTHR46383:SF3">
    <property type="entry name" value="ASPARTATE AMINOTRANSFERASE-RELATED"/>
    <property type="match status" value="1"/>
</dbReference>
<dbReference type="InterPro" id="IPR050596">
    <property type="entry name" value="AspAT/PAT-like"/>
</dbReference>